<evidence type="ECO:0008006" key="3">
    <source>
        <dbReference type="Google" id="ProtNLM"/>
    </source>
</evidence>
<dbReference type="EMBL" id="CP020991">
    <property type="protein sequence ID" value="AUO19373.1"/>
    <property type="molecule type" value="Genomic_DNA"/>
</dbReference>
<protein>
    <recommendedName>
        <fullName evidence="3">KOW domain-containing protein</fullName>
    </recommendedName>
</protein>
<accession>A0A2K9P277</accession>
<dbReference type="KEGG" id="mpec:B9O19_01212"/>
<sequence>MTDLIESKLTVGDIVKSTAGRGSGRIYLVVKSLENGYVYISDGKTRKINNAKLKKNKHLVKLGNINDLDFLDAPGGTADAEIRKILKEV</sequence>
<reference evidence="1 2" key="1">
    <citation type="submission" date="2017-04" db="EMBL/GenBank/DDBJ databases">
        <title>Monoglobus pectinilyticus 14 draft genome.</title>
        <authorList>
            <person name="Kim C."/>
            <person name="Rosendale D.I."/>
            <person name="Kelly W.J."/>
            <person name="Tannock G.W."/>
            <person name="Patchett M.L."/>
            <person name="Jordens J.Z."/>
        </authorList>
    </citation>
    <scope>NUCLEOTIDE SEQUENCE [LARGE SCALE GENOMIC DNA]</scope>
    <source>
        <strain evidence="1 2">14</strain>
    </source>
</reference>
<dbReference type="SUPFAM" id="SSF50104">
    <property type="entry name" value="Translation proteins SH3-like domain"/>
    <property type="match status" value="1"/>
</dbReference>
<dbReference type="OrthoDB" id="1683515at2"/>
<dbReference type="Proteomes" id="UP000235589">
    <property type="component" value="Chromosome"/>
</dbReference>
<dbReference type="RefSeq" id="WP_102365584.1">
    <property type="nucleotide sequence ID" value="NZ_CP020991.1"/>
</dbReference>
<dbReference type="GeneID" id="98062618"/>
<dbReference type="AlphaFoldDB" id="A0A2K9P277"/>
<name>A0A2K9P277_9FIRM</name>
<organism evidence="1 2">
    <name type="scientific">Monoglobus pectinilyticus</name>
    <dbReference type="NCBI Taxonomy" id="1981510"/>
    <lineage>
        <taxon>Bacteria</taxon>
        <taxon>Bacillati</taxon>
        <taxon>Bacillota</taxon>
        <taxon>Clostridia</taxon>
        <taxon>Monoglobales</taxon>
        <taxon>Monoglobaceae</taxon>
        <taxon>Monoglobus</taxon>
    </lineage>
</organism>
<evidence type="ECO:0000313" key="1">
    <source>
        <dbReference type="EMBL" id="AUO19373.1"/>
    </source>
</evidence>
<dbReference type="InterPro" id="IPR008991">
    <property type="entry name" value="Translation_prot_SH3-like_sf"/>
</dbReference>
<gene>
    <name evidence="1" type="ORF">B9O19_01212</name>
</gene>
<evidence type="ECO:0000313" key="2">
    <source>
        <dbReference type="Proteomes" id="UP000235589"/>
    </source>
</evidence>
<proteinExistence type="predicted"/>
<keyword evidence="2" id="KW-1185">Reference proteome</keyword>